<proteinExistence type="predicted"/>
<keyword evidence="3" id="KW-0472">Membrane</keyword>
<name>A0ABM0RMN7_GALVR</name>
<gene>
    <name evidence="3" type="primary">TMEM31</name>
</gene>
<protein>
    <submittedName>
        <fullName evidence="3">Transmembrane protein 31</fullName>
    </submittedName>
</protein>
<feature type="compositionally biased region" description="Polar residues" evidence="1">
    <location>
        <begin position="28"/>
        <end position="44"/>
    </location>
</feature>
<sequence length="67" mass="7194">MAMALGDSKRDMINGTGDHSTVEEMGLTNKSEGVQQLKPSNSDAPNEDQGEETQRPEEASTAFLIPT</sequence>
<dbReference type="RefSeq" id="XP_008581878.1">
    <property type="nucleotide sequence ID" value="XM_008583656.1"/>
</dbReference>
<dbReference type="GeneID" id="103599507"/>
<dbReference type="Proteomes" id="UP000694923">
    <property type="component" value="Unplaced"/>
</dbReference>
<keyword evidence="2" id="KW-1185">Reference proteome</keyword>
<organism evidence="2 3">
    <name type="scientific">Galeopterus variegatus</name>
    <name type="common">Malayan flying lemur</name>
    <name type="synonym">Cynocephalus variegatus</name>
    <dbReference type="NCBI Taxonomy" id="482537"/>
    <lineage>
        <taxon>Eukaryota</taxon>
        <taxon>Metazoa</taxon>
        <taxon>Chordata</taxon>
        <taxon>Craniata</taxon>
        <taxon>Vertebrata</taxon>
        <taxon>Euteleostomi</taxon>
        <taxon>Mammalia</taxon>
        <taxon>Eutheria</taxon>
        <taxon>Euarchontoglires</taxon>
        <taxon>Dermoptera</taxon>
        <taxon>Cynocephalidae</taxon>
        <taxon>Galeopterus</taxon>
    </lineage>
</organism>
<keyword evidence="3" id="KW-0812">Transmembrane</keyword>
<evidence type="ECO:0000313" key="2">
    <source>
        <dbReference type="Proteomes" id="UP000694923"/>
    </source>
</evidence>
<evidence type="ECO:0000313" key="3">
    <source>
        <dbReference type="RefSeq" id="XP_008581878.1"/>
    </source>
</evidence>
<evidence type="ECO:0000256" key="1">
    <source>
        <dbReference type="SAM" id="MobiDB-lite"/>
    </source>
</evidence>
<feature type="region of interest" description="Disordered" evidence="1">
    <location>
        <begin position="1"/>
        <end position="67"/>
    </location>
</feature>
<reference evidence="3" key="1">
    <citation type="submission" date="2025-08" db="UniProtKB">
        <authorList>
            <consortium name="RefSeq"/>
        </authorList>
    </citation>
    <scope>IDENTIFICATION</scope>
</reference>
<accession>A0ABM0RMN7</accession>